<organism evidence="1">
    <name type="scientific">Catovirus CTV1</name>
    <dbReference type="NCBI Taxonomy" id="1977631"/>
    <lineage>
        <taxon>Viruses</taxon>
        <taxon>Varidnaviria</taxon>
        <taxon>Bamfordvirae</taxon>
        <taxon>Nucleocytoviricota</taxon>
        <taxon>Megaviricetes</taxon>
        <taxon>Imitervirales</taxon>
        <taxon>Mimiviridae</taxon>
        <taxon>Klosneuvirinae</taxon>
        <taxon>Catovirus</taxon>
    </lineage>
</organism>
<name>A0A1V0S929_9VIRU</name>
<gene>
    <name evidence="1" type="ORF">Catovirus_1_198</name>
</gene>
<accession>A0A1V0S929</accession>
<protein>
    <submittedName>
        <fullName evidence="1">Uncharacterized protein</fullName>
    </submittedName>
</protein>
<dbReference type="EMBL" id="KY684083">
    <property type="protein sequence ID" value="ARF08148.1"/>
    <property type="molecule type" value="Genomic_DNA"/>
</dbReference>
<reference evidence="1" key="1">
    <citation type="journal article" date="2017" name="Science">
        <title>Giant viruses with an expanded complement of translation system components.</title>
        <authorList>
            <person name="Schulz F."/>
            <person name="Yutin N."/>
            <person name="Ivanova N.N."/>
            <person name="Ortega D.R."/>
            <person name="Lee T.K."/>
            <person name="Vierheilig J."/>
            <person name="Daims H."/>
            <person name="Horn M."/>
            <person name="Wagner M."/>
            <person name="Jensen G.J."/>
            <person name="Kyrpides N.C."/>
            <person name="Koonin E.V."/>
            <person name="Woyke T."/>
        </authorList>
    </citation>
    <scope>NUCLEOTIDE SEQUENCE</scope>
    <source>
        <strain evidence="1">CTV1</strain>
    </source>
</reference>
<evidence type="ECO:0000313" key="1">
    <source>
        <dbReference type="EMBL" id="ARF08148.1"/>
    </source>
</evidence>
<sequence length="277" mass="33365">MNSVIVNYAGFYDFDIFGFLKYENHFDTNITNINDFVNDFLKSLVNNSHKYFKLFLKDIPKTFFDSWQRFISNKFISKKSDITFNVPYSGEFNIISKIEYKIKVSDDSISLFVNFWHYKLVINSRKMYYLSPSLFDFNDTKVLFINSLRYDDDKKKSFLDCWPTYNCNLVGYLLNSYYKQIKTYNDYFDNRECCELEKIIQNTITPYDKSVIPRTNINDDYAEIYFDPPKNHYKWSLKNPPRLRIHISCKPIFIKNNRDYMKKNLNTLQNISIITYD</sequence>
<proteinExistence type="predicted"/>